<reference evidence="2" key="1">
    <citation type="journal article" date="2016" name="Front. Microbiol.">
        <title>Genome Sequence of the Piezophilic, Mesophilic Sulfate-Reducing Bacterium Desulfovibrio indicus J2T.</title>
        <authorList>
            <person name="Cao J."/>
            <person name="Maignien L."/>
            <person name="Shao Z."/>
            <person name="Alain K."/>
            <person name="Jebbar M."/>
        </authorList>
    </citation>
    <scope>NUCLEOTIDE SEQUENCE</scope>
    <source>
        <strain evidence="2">DSM 16372</strain>
    </source>
</reference>
<name>A0AAV4ZU05_9HYPH</name>
<evidence type="ECO:0000256" key="1">
    <source>
        <dbReference type="SAM" id="MobiDB-lite"/>
    </source>
</evidence>
<feature type="region of interest" description="Disordered" evidence="1">
    <location>
        <begin position="1"/>
        <end position="33"/>
    </location>
</feature>
<organism evidence="2 3">
    <name type="scientific">Methylobacterium hispanicum</name>
    <dbReference type="NCBI Taxonomy" id="270350"/>
    <lineage>
        <taxon>Bacteria</taxon>
        <taxon>Pseudomonadati</taxon>
        <taxon>Pseudomonadota</taxon>
        <taxon>Alphaproteobacteria</taxon>
        <taxon>Hyphomicrobiales</taxon>
        <taxon>Methylobacteriaceae</taxon>
        <taxon>Methylobacterium</taxon>
    </lineage>
</organism>
<dbReference type="EMBL" id="BPQO01000027">
    <property type="protein sequence ID" value="GJD91480.1"/>
    <property type="molecule type" value="Genomic_DNA"/>
</dbReference>
<accession>A0AAV4ZU05</accession>
<proteinExistence type="predicted"/>
<dbReference type="Proteomes" id="UP001055247">
    <property type="component" value="Unassembled WGS sequence"/>
</dbReference>
<evidence type="ECO:0000313" key="3">
    <source>
        <dbReference type="Proteomes" id="UP001055247"/>
    </source>
</evidence>
<keyword evidence="3" id="KW-1185">Reference proteome</keyword>
<protein>
    <submittedName>
        <fullName evidence="2">Uncharacterized protein</fullName>
    </submittedName>
</protein>
<evidence type="ECO:0000313" key="2">
    <source>
        <dbReference type="EMBL" id="GJD91480.1"/>
    </source>
</evidence>
<dbReference type="RefSeq" id="WP_066918940.1">
    <property type="nucleotide sequence ID" value="NZ_BPQO01000027.1"/>
</dbReference>
<gene>
    <name evidence="2" type="ORF">BHAOGJBA_5028</name>
</gene>
<comment type="caution">
    <text evidence="2">The sequence shown here is derived from an EMBL/GenBank/DDBJ whole genome shotgun (WGS) entry which is preliminary data.</text>
</comment>
<reference evidence="2" key="2">
    <citation type="submission" date="2021-08" db="EMBL/GenBank/DDBJ databases">
        <authorList>
            <person name="Tani A."/>
            <person name="Ola A."/>
            <person name="Ogura Y."/>
            <person name="Katsura K."/>
            <person name="Hayashi T."/>
        </authorList>
    </citation>
    <scope>NUCLEOTIDE SEQUENCE</scope>
    <source>
        <strain evidence="2">DSM 16372</strain>
    </source>
</reference>
<sequence>MTQIATPPRPRLDVSALAGEAGPKPSEGGTARSATELVRAGPAKGLVPGAAAWTAKAPPASVRERFLGAGGLAPQRAAAEGAGPAARETRALAAALQPAYGRAHDPEVPAADRAAAARALLAAQAAPRAAVAAELGAVEARLAEPGQADMPALRESRRQLLLRAIAVELPLLASAPELAALAEGLAALRDRLPPGSLRDLAGGALVRTLAEQHPLHAMRTVVDGSQPRGADLAATLAAAVRVLGGDDEALSLNLLNGLKLGATPLRALTTELRSQAFEQRAAQAFRADAERLGGADLGPAGGTAPARMREALRAGGPDLLTAFEGKMAAARALAGTHEALQEQLGRLGRTIGPANATLVASQLLWAVSSYIDSDAEVAAGRRAQEAGEAPVRTERGLLELETLKAFASMGEDGAFQIARYAQLLEEAGSQQAALFGQADPGAAGRHVSAERVVALLGLDPEKLKTIGYEAGTAQEVFDTSVALGRRNMSDRAQVRAAVTGFAQVGKETLGDVNNQRAINSLAAKRADLAARNLVDTVREQAFRSLHPTRAEPGTPAEKTEALKRVVIGLQAKILGDKNPTGHYALMLKAGAQRDRIERDLIDLHDRKAALQERTDAHRAALAAQRGAGAAAEEKPDGLGAAKVLRAAAEEIRIANGTVGGIRMAGMAERAARSVQALAPHQLERMFDKAEVARIKADGPSEAEILRALPGALAVIALREEIPKARAELKAIEEGIRTIEASRDKRVVVGAEGSVVTGLKRLVQGRADLQVAAALAWTGSSDLRRAFELDETAHDALDRVIRMVASEVMLETTGGAPGSTFEPARHRDAIEERLRAVGVDTAMMSASITALLRAPMTDASVEAWAAREAKFDDFREALGTAPSFFSSAGFAEQRQKVLNVGAVKDAVALQVTKQARMDERTARELSTLVGALKPGDSFAVSGGQVVAAKWTQKLDPALLSSVTVRLSGQTTRDLVIRRTEGGWEVGGLKGLKATAGVQASVGLSPDSFRDTGFTATGFRAEAVLTGGLGVGGGSSRGEMLTLADGKAVVEALMATLDGEPPGRDVIDAMRDPTAVSVTFGQVEAALSGAARIGFRAAHAGADTRGGSWTEKPGGLTLGVAARAAASGDLRSESGTSLDRTYRTETTRYEVSFGITPSAAMDLQALGKAAGAAARGDVLAGNLNPDTLTNLKASAAETAGKQGFGLAATGGNALLGLIAKEALGAIPHDLVWSKAVTREMTVRNLRVGDDASAELDQATIVQRTQVRGVLDTAQTLWGVLNRPTRDLLEADPALRDTFRGVLDAAAADAQERSLEVISTLTPAARDLVQGLNRLQRAAAADGDTELARMFKSEANAVLGDEANFQPCAVRLLRDRDTAGVDTAIPLYVIDIARAHGLASRQEIAAARFAGRPV</sequence>